<organism evidence="2">
    <name type="scientific">Tanacetum cinerariifolium</name>
    <name type="common">Dalmatian daisy</name>
    <name type="synonym">Chrysanthemum cinerariifolium</name>
    <dbReference type="NCBI Taxonomy" id="118510"/>
    <lineage>
        <taxon>Eukaryota</taxon>
        <taxon>Viridiplantae</taxon>
        <taxon>Streptophyta</taxon>
        <taxon>Embryophyta</taxon>
        <taxon>Tracheophyta</taxon>
        <taxon>Spermatophyta</taxon>
        <taxon>Magnoliopsida</taxon>
        <taxon>eudicotyledons</taxon>
        <taxon>Gunneridae</taxon>
        <taxon>Pentapetalae</taxon>
        <taxon>asterids</taxon>
        <taxon>campanulids</taxon>
        <taxon>Asterales</taxon>
        <taxon>Asteraceae</taxon>
        <taxon>Asteroideae</taxon>
        <taxon>Anthemideae</taxon>
        <taxon>Anthemidinae</taxon>
        <taxon>Tanacetum</taxon>
    </lineage>
</organism>
<evidence type="ECO:0000256" key="1">
    <source>
        <dbReference type="SAM" id="MobiDB-lite"/>
    </source>
</evidence>
<accession>A0A699I2Z8</accession>
<feature type="compositionally biased region" description="Low complexity" evidence="1">
    <location>
        <begin position="11"/>
        <end position="24"/>
    </location>
</feature>
<proteinExistence type="predicted"/>
<feature type="region of interest" description="Disordered" evidence="1">
    <location>
        <begin position="1"/>
        <end position="24"/>
    </location>
</feature>
<name>A0A699I2Z8_TANCI</name>
<reference evidence="2" key="1">
    <citation type="journal article" date="2019" name="Sci. Rep.">
        <title>Draft genome of Tanacetum cinerariifolium, the natural source of mosquito coil.</title>
        <authorList>
            <person name="Yamashiro T."/>
            <person name="Shiraishi A."/>
            <person name="Satake H."/>
            <person name="Nakayama K."/>
        </authorList>
    </citation>
    <scope>NUCLEOTIDE SEQUENCE</scope>
</reference>
<gene>
    <name evidence="2" type="ORF">Tci_476756</name>
</gene>
<protein>
    <submittedName>
        <fullName evidence="2">Retrovirus-related Pol polyprotein from transposon TNT 1-94</fullName>
    </submittedName>
</protein>
<dbReference type="EMBL" id="BKCJ010235429">
    <property type="protein sequence ID" value="GEZ04783.1"/>
    <property type="molecule type" value="Genomic_DNA"/>
</dbReference>
<dbReference type="AlphaFoldDB" id="A0A699I2Z8"/>
<evidence type="ECO:0000313" key="2">
    <source>
        <dbReference type="EMBL" id="GEZ04783.1"/>
    </source>
</evidence>
<comment type="caution">
    <text evidence="2">The sequence shown here is derived from an EMBL/GenBank/DDBJ whole genome shotgun (WGS) entry which is preliminary data.</text>
</comment>
<sequence length="180" mass="20484">MKAKLALLEASPSTSQSSKTSQPKNKILVAKTFDWDEEEVSDDDEEVTQVKVLMALADDELLMEKNHARNDEWIDITIRKVNIILSMDEDADCQNTELTKLNHAFQEKLKEERKVNEKCLTSSKKVSQCINEQIPSQKKKILGGHLILTGNDESMLTSFTTCLNYEIEIKDLDDLSYFLG</sequence>